<sequence>MKKIFVAIALLSIFGATELKAQYASEYDGGLVVKLNPEGSKYVRFILWGQTWFQDYEGKHANDGFSIKRARVLAYSQINDRFMILTHFGANGIYDNNLSPMGKSTDVSFFLHEMFLQYKVTNNLAIGAGVHNFGGISRGNGQGSINMLTLDNNRADWSTLGLSDQFSNHLGMFAKGRIGKLNYRLALSDAITNTLDGNSSTVLENGQEKYLGKAILGEGKYAVSGYFDYQFLDQESNALPYRVGTYLGTKKVFNIGAGFFNQSNAIVKKENDNLIGENVTHLAVDAFYDAPIGKSSSITAYAKYQNSDMGENYVQGNVVGDGNQFSGHVGYLLPKNIKEGEGKFRNRIQPYVGYSYRDFKGLVKPANELKLGGNWYIDGQNAKISVEYQKSFDQPKHMDDMITIQAMILL</sequence>
<evidence type="ECO:0000313" key="3">
    <source>
        <dbReference type="Proteomes" id="UP000254737"/>
    </source>
</evidence>
<evidence type="ECO:0008006" key="4">
    <source>
        <dbReference type="Google" id="ProtNLM"/>
    </source>
</evidence>
<gene>
    <name evidence="2" type="ORF">NCTC13456_01678</name>
</gene>
<organism evidence="2 3">
    <name type="scientific">Empedobacter falsenii</name>
    <dbReference type="NCBI Taxonomy" id="343874"/>
    <lineage>
        <taxon>Bacteria</taxon>
        <taxon>Pseudomonadati</taxon>
        <taxon>Bacteroidota</taxon>
        <taxon>Flavobacteriia</taxon>
        <taxon>Flavobacteriales</taxon>
        <taxon>Weeksellaceae</taxon>
        <taxon>Empedobacter</taxon>
    </lineage>
</organism>
<evidence type="ECO:0000313" key="2">
    <source>
        <dbReference type="EMBL" id="STD55701.1"/>
    </source>
</evidence>
<proteinExistence type="predicted"/>
<evidence type="ECO:0000256" key="1">
    <source>
        <dbReference type="SAM" id="SignalP"/>
    </source>
</evidence>
<protein>
    <recommendedName>
        <fullName evidence="4">Porin</fullName>
    </recommendedName>
</protein>
<dbReference type="RefSeq" id="WP_114999950.1">
    <property type="nucleotide sequence ID" value="NZ_JAAGKM010000008.1"/>
</dbReference>
<name>A0A376G6Q8_9FLAO</name>
<keyword evidence="1" id="KW-0732">Signal</keyword>
<dbReference type="Proteomes" id="UP000254737">
    <property type="component" value="Unassembled WGS sequence"/>
</dbReference>
<reference evidence="2 3" key="1">
    <citation type="submission" date="2018-06" db="EMBL/GenBank/DDBJ databases">
        <authorList>
            <consortium name="Pathogen Informatics"/>
            <person name="Doyle S."/>
        </authorList>
    </citation>
    <scope>NUCLEOTIDE SEQUENCE [LARGE SCALE GENOMIC DNA]</scope>
    <source>
        <strain evidence="2 3">NCTC13456</strain>
    </source>
</reference>
<dbReference type="EMBL" id="UFXS01000001">
    <property type="protein sequence ID" value="STD55701.1"/>
    <property type="molecule type" value="Genomic_DNA"/>
</dbReference>
<feature type="chain" id="PRO_5016886136" description="Porin" evidence="1">
    <location>
        <begin position="22"/>
        <end position="410"/>
    </location>
</feature>
<accession>A0A376G6Q8</accession>
<feature type="signal peptide" evidence="1">
    <location>
        <begin position="1"/>
        <end position="21"/>
    </location>
</feature>
<dbReference type="STRING" id="343874.GCA_000805695_03487"/>
<dbReference type="AlphaFoldDB" id="A0A376G6Q8"/>